<dbReference type="InterPro" id="IPR023076">
    <property type="entry name" value="HMG_CoA_Rdtase_CS"/>
</dbReference>
<dbReference type="Pfam" id="PF00368">
    <property type="entry name" value="HMG-CoA_red"/>
    <property type="match status" value="1"/>
</dbReference>
<keyword evidence="5" id="KW-1185">Reference proteome</keyword>
<evidence type="ECO:0000256" key="2">
    <source>
        <dbReference type="ARBA" id="ARBA00023002"/>
    </source>
</evidence>
<dbReference type="PROSITE" id="PS01192">
    <property type="entry name" value="HMG_COA_REDUCTASE_3"/>
    <property type="match status" value="1"/>
</dbReference>
<dbReference type="InterPro" id="IPR004553">
    <property type="entry name" value="HMG_CoA_Rdtase_bac-typ"/>
</dbReference>
<dbReference type="PRINTS" id="PR00071">
    <property type="entry name" value="HMGCOARDTASE"/>
</dbReference>
<dbReference type="UniPathway" id="UPA00257">
    <property type="reaction ID" value="UER00367"/>
</dbReference>
<keyword evidence="2 3" id="KW-0560">Oxidoreductase</keyword>
<organism evidence="4 5">
    <name type="scientific">Roseibium aggregatum</name>
    <dbReference type="NCBI Taxonomy" id="187304"/>
    <lineage>
        <taxon>Bacteria</taxon>
        <taxon>Pseudomonadati</taxon>
        <taxon>Pseudomonadota</taxon>
        <taxon>Alphaproteobacteria</taxon>
        <taxon>Hyphomicrobiales</taxon>
        <taxon>Stappiaceae</taxon>
        <taxon>Roseibium</taxon>
    </lineage>
</organism>
<dbReference type="STRING" id="187304.B0E33_13490"/>
<dbReference type="GO" id="GO:0140643">
    <property type="term" value="F:hydroxymethylglutaryl-CoA reductase (NADH) activity"/>
    <property type="evidence" value="ECO:0007669"/>
    <property type="project" value="UniProtKB-EC"/>
</dbReference>
<dbReference type="PANTHER" id="PTHR10572">
    <property type="entry name" value="3-HYDROXY-3-METHYLGLUTARYL-COENZYME A REDUCTASE"/>
    <property type="match status" value="1"/>
</dbReference>
<dbReference type="GO" id="GO:0004420">
    <property type="term" value="F:hydroxymethylglutaryl-CoA reductase (NADPH) activity"/>
    <property type="evidence" value="ECO:0007669"/>
    <property type="project" value="InterPro"/>
</dbReference>
<dbReference type="Gene3D" id="1.10.8.660">
    <property type="match status" value="1"/>
</dbReference>
<gene>
    <name evidence="4" type="primary">mvaA</name>
    <name evidence="4" type="ORF">LAL4801_04681</name>
</gene>
<dbReference type="InterPro" id="IPR009023">
    <property type="entry name" value="HMG_CoA_Rdtase_NAD(P)-bd_sf"/>
</dbReference>
<proteinExistence type="inferred from homology"/>
<evidence type="ECO:0000313" key="5">
    <source>
        <dbReference type="Proteomes" id="UP000048926"/>
    </source>
</evidence>
<dbReference type="PROSITE" id="PS00066">
    <property type="entry name" value="HMG_COA_REDUCTASE_1"/>
    <property type="match status" value="1"/>
</dbReference>
<dbReference type="AlphaFoldDB" id="A0A0M6Y930"/>
<dbReference type="InterPro" id="IPR023074">
    <property type="entry name" value="HMG_CoA_Rdtase_cat_sf"/>
</dbReference>
<evidence type="ECO:0000256" key="1">
    <source>
        <dbReference type="ARBA" id="ARBA00007661"/>
    </source>
</evidence>
<dbReference type="Gene3D" id="3.90.770.10">
    <property type="entry name" value="3-hydroxy-3-methylglutaryl-coenzyme A Reductase, Chain A, domain 2"/>
    <property type="match status" value="2"/>
</dbReference>
<dbReference type="EC" id="1.1.1.88" evidence="3"/>
<dbReference type="Proteomes" id="UP000048926">
    <property type="component" value="Unassembled WGS sequence"/>
</dbReference>
<evidence type="ECO:0000256" key="3">
    <source>
        <dbReference type="RuleBase" id="RU361219"/>
    </source>
</evidence>
<protein>
    <recommendedName>
        <fullName evidence="3">3-hydroxy-3-methylglutaryl coenzyme A reductase</fullName>
        <shortName evidence="3">HMG-CoA reductase</shortName>
        <ecNumber evidence="3">1.1.1.88</ecNumber>
    </recommendedName>
</protein>
<name>A0A0M6Y930_9HYPH</name>
<dbReference type="PANTHER" id="PTHR10572:SF24">
    <property type="entry name" value="3-HYDROXY-3-METHYLGLUTARYL-COENZYME A REDUCTASE"/>
    <property type="match status" value="1"/>
</dbReference>
<dbReference type="PROSITE" id="PS50065">
    <property type="entry name" value="HMG_COA_REDUCTASE_4"/>
    <property type="match status" value="1"/>
</dbReference>
<dbReference type="InterPro" id="IPR009029">
    <property type="entry name" value="HMG_CoA_Rdtase_sub-bd_dom_sf"/>
</dbReference>
<dbReference type="KEGG" id="lagg:B0E33_13490"/>
<dbReference type="CDD" id="cd00644">
    <property type="entry name" value="HMG-CoA_reductase_classII"/>
    <property type="match status" value="1"/>
</dbReference>
<dbReference type="OrthoDB" id="9764892at2"/>
<comment type="similarity">
    <text evidence="1 3">Belongs to the HMG-CoA reductase family.</text>
</comment>
<comment type="pathway">
    <text evidence="3">Metabolic intermediate metabolism; (R)-mevalonate degradation; (S)-3-hydroxy-3-methylglutaryl-CoA from (R)-mevalonate: step 1/1.</text>
</comment>
<sequence>MSDVTSSRIEGFHKLDPAGRLQAVQRQANLDNKSVSDLVEAASGNIELADRLVENAISSMSIPVGIATNMTVDGRDVLVPMASEESSVIAAVCNSAKRCRPTGGFKTSTSGPLMAAQIQLLGASDPENVRLQVFERIDDIRTICEEIDPLLVKLGGGFRDLDIRVIDTAEGPMTIVHIIVDTRDAMGANAVNSMAEALAPKLEEWTGARSLLRILTNLADRRVARVRAVWPLEEIGGEKVRDDMLSAYHFADADPYRAATHNKGIMNGISAVVLATGNDTRAVEAGAHAFASKDGRYRSMSRWEKDGDGNLVGILELPMAVGLVGGATKIHPTAQANLKILGVTTADELARIIVAVGLAQNFGALRALATTGIQKGHMALHAQNVALMVGATGEEIDLVANELKSLGKVRQDLAEEILARLRQGANA</sequence>
<dbReference type="RefSeq" id="WP_023002690.1">
    <property type="nucleotide sequence ID" value="NZ_CP087156.1"/>
</dbReference>
<dbReference type="EMBL" id="CXST01000003">
    <property type="protein sequence ID" value="CTQ46224.1"/>
    <property type="molecule type" value="Genomic_DNA"/>
</dbReference>
<comment type="catalytic activity">
    <reaction evidence="3">
        <text>(R)-mevalonate + 2 NAD(+) + CoA = (3S)-3-hydroxy-3-methylglutaryl-CoA + 2 NADH + 2 H(+)</text>
        <dbReference type="Rhea" id="RHEA:14833"/>
        <dbReference type="ChEBI" id="CHEBI:15378"/>
        <dbReference type="ChEBI" id="CHEBI:36464"/>
        <dbReference type="ChEBI" id="CHEBI:43074"/>
        <dbReference type="ChEBI" id="CHEBI:57287"/>
        <dbReference type="ChEBI" id="CHEBI:57540"/>
        <dbReference type="ChEBI" id="CHEBI:57945"/>
        <dbReference type="EC" id="1.1.1.88"/>
    </reaction>
</comment>
<dbReference type="GO" id="GO:0015936">
    <property type="term" value="P:coenzyme A metabolic process"/>
    <property type="evidence" value="ECO:0007669"/>
    <property type="project" value="InterPro"/>
</dbReference>
<evidence type="ECO:0000313" key="4">
    <source>
        <dbReference type="EMBL" id="CTQ46224.1"/>
    </source>
</evidence>
<keyword evidence="3" id="KW-0520">NAD</keyword>
<dbReference type="SUPFAM" id="SSF56542">
    <property type="entry name" value="Substrate-binding domain of HMG-CoA reductase"/>
    <property type="match status" value="1"/>
</dbReference>
<dbReference type="PROSITE" id="PS00318">
    <property type="entry name" value="HMG_COA_REDUCTASE_2"/>
    <property type="match status" value="1"/>
</dbReference>
<dbReference type="NCBIfam" id="TIGR00532">
    <property type="entry name" value="HMG_CoA_R_NAD"/>
    <property type="match status" value="1"/>
</dbReference>
<accession>A0A0M6Y930</accession>
<dbReference type="SUPFAM" id="SSF55035">
    <property type="entry name" value="NAD-binding domain of HMG-CoA reductase"/>
    <property type="match status" value="1"/>
</dbReference>
<reference evidence="5" key="1">
    <citation type="submission" date="2015-07" db="EMBL/GenBank/DDBJ databases">
        <authorList>
            <person name="Rodrigo-Torres Lidia"/>
            <person name="Arahal R.David."/>
        </authorList>
    </citation>
    <scope>NUCLEOTIDE SEQUENCE [LARGE SCALE GENOMIC DNA]</scope>
    <source>
        <strain evidence="5">CECT 4801</strain>
    </source>
</reference>
<dbReference type="InterPro" id="IPR002202">
    <property type="entry name" value="HMG_CoA_Rdtase"/>
</dbReference>